<gene>
    <name evidence="2" type="ORF">FEZ41_10740</name>
</gene>
<keyword evidence="1" id="KW-0812">Transmembrane</keyword>
<evidence type="ECO:0000313" key="3">
    <source>
        <dbReference type="Proteomes" id="UP000305100"/>
    </source>
</evidence>
<feature type="transmembrane region" description="Helical" evidence="1">
    <location>
        <begin position="60"/>
        <end position="80"/>
    </location>
</feature>
<keyword evidence="1" id="KW-0472">Membrane</keyword>
<keyword evidence="1" id="KW-1133">Transmembrane helix</keyword>
<dbReference type="EMBL" id="VBSX01000029">
    <property type="protein sequence ID" value="TLQ17895.1"/>
    <property type="molecule type" value="Genomic_DNA"/>
</dbReference>
<reference evidence="2 3" key="1">
    <citation type="submission" date="2019-05" db="EMBL/GenBank/DDBJ databases">
        <title>The metagenome of a microbial culture collection derived from dairy environment covers the genomic content of the human microbiome.</title>
        <authorList>
            <person name="Roder T."/>
            <person name="Wuthrich D."/>
            <person name="Sattari Z."/>
            <person name="Von Ah U."/>
            <person name="Bar C."/>
            <person name="Ronchi F."/>
            <person name="Macpherson A.J."/>
            <person name="Ganal-Vonarburg S.C."/>
            <person name="Bruggmann R."/>
            <person name="Vergeres G."/>
        </authorList>
    </citation>
    <scope>NUCLEOTIDE SEQUENCE [LARGE SCALE GENOMIC DNA]</scope>
    <source>
        <strain evidence="2 3">FAM 1079</strain>
    </source>
</reference>
<feature type="transmembrane region" description="Helical" evidence="1">
    <location>
        <begin position="86"/>
        <end position="103"/>
    </location>
</feature>
<evidence type="ECO:0000313" key="2">
    <source>
        <dbReference type="EMBL" id="TLQ17895.1"/>
    </source>
</evidence>
<dbReference type="AlphaFoldDB" id="A0A5R9CRC2"/>
<accession>A0A5R9CRC2</accession>
<feature type="transmembrane region" description="Helical" evidence="1">
    <location>
        <begin position="149"/>
        <end position="169"/>
    </location>
</feature>
<feature type="transmembrane region" description="Helical" evidence="1">
    <location>
        <begin position="124"/>
        <end position="143"/>
    </location>
</feature>
<proteinExistence type="predicted"/>
<evidence type="ECO:0000256" key="1">
    <source>
        <dbReference type="SAM" id="Phobius"/>
    </source>
</evidence>
<protein>
    <submittedName>
        <fullName evidence="2">Uncharacterized protein</fullName>
    </submittedName>
</protein>
<comment type="caution">
    <text evidence="2">The sequence shown here is derived from an EMBL/GenBank/DDBJ whole genome shotgun (WGS) entry which is preliminary data.</text>
</comment>
<sequence length="172" mass="19672">MGNGRLQIFGAMVALNYQYSEKLGKFTLGGTLYELISRSVWGGVCESLLRRLLMTFHWKYAGLTNLPTLIIFVVAQLLELFRVDRLWVMFVVLIVFGLCYYFVTLKVMAVHPELSSHHYERGRLSNGILIIATIGWIFLVVKLDFLTNIAGFLLIIFLINFLADGFANWRNA</sequence>
<name>A0A5R9CRC2_9LACO</name>
<organism evidence="2 3">
    <name type="scientific">Lentilactobacillus parafarraginis</name>
    <dbReference type="NCBI Taxonomy" id="390842"/>
    <lineage>
        <taxon>Bacteria</taxon>
        <taxon>Bacillati</taxon>
        <taxon>Bacillota</taxon>
        <taxon>Bacilli</taxon>
        <taxon>Lactobacillales</taxon>
        <taxon>Lactobacillaceae</taxon>
        <taxon>Lentilactobacillus</taxon>
    </lineage>
</organism>
<dbReference type="Proteomes" id="UP000305100">
    <property type="component" value="Unassembled WGS sequence"/>
</dbReference>